<comment type="caution">
    <text evidence="2">The sequence shown here is derived from an EMBL/GenBank/DDBJ whole genome shotgun (WGS) entry which is preliminary data.</text>
</comment>
<dbReference type="EMBL" id="BLBS01000004">
    <property type="protein sequence ID" value="GET85712.1"/>
    <property type="molecule type" value="Genomic_DNA"/>
</dbReference>
<feature type="region of interest" description="Disordered" evidence="1">
    <location>
        <begin position="312"/>
        <end position="333"/>
    </location>
</feature>
<feature type="compositionally biased region" description="Low complexity" evidence="1">
    <location>
        <begin position="441"/>
        <end position="470"/>
    </location>
</feature>
<reference evidence="2" key="1">
    <citation type="submission" date="2019-11" db="EMBL/GenBank/DDBJ databases">
        <title>Leishmania tarentolae CDS.</title>
        <authorList>
            <person name="Goto Y."/>
            <person name="Yamagishi J."/>
        </authorList>
    </citation>
    <scope>NUCLEOTIDE SEQUENCE [LARGE SCALE GENOMIC DNA]</scope>
    <source>
        <strain evidence="2">Parrot Tar II</strain>
    </source>
</reference>
<feature type="region of interest" description="Disordered" evidence="1">
    <location>
        <begin position="359"/>
        <end position="388"/>
    </location>
</feature>
<feature type="compositionally biased region" description="Acidic residues" evidence="1">
    <location>
        <begin position="360"/>
        <end position="375"/>
    </location>
</feature>
<evidence type="ECO:0000313" key="3">
    <source>
        <dbReference type="Proteomes" id="UP000419144"/>
    </source>
</evidence>
<evidence type="ECO:0000256" key="1">
    <source>
        <dbReference type="SAM" id="MobiDB-lite"/>
    </source>
</evidence>
<gene>
    <name evidence="2" type="ORF">LtaPh_0410200</name>
</gene>
<organism evidence="2 3">
    <name type="scientific">Leishmania tarentolae</name>
    <name type="common">Sauroleishmania tarentolae</name>
    <dbReference type="NCBI Taxonomy" id="5689"/>
    <lineage>
        <taxon>Eukaryota</taxon>
        <taxon>Discoba</taxon>
        <taxon>Euglenozoa</taxon>
        <taxon>Kinetoplastea</taxon>
        <taxon>Metakinetoplastina</taxon>
        <taxon>Trypanosomatida</taxon>
        <taxon>Trypanosomatidae</taxon>
        <taxon>Leishmaniinae</taxon>
        <taxon>Leishmania</taxon>
        <taxon>lizard Leishmania</taxon>
    </lineage>
</organism>
<dbReference type="OrthoDB" id="267016at2759"/>
<feature type="region of interest" description="Disordered" evidence="1">
    <location>
        <begin position="437"/>
        <end position="470"/>
    </location>
</feature>
<sequence length="470" mass="49666">MSDASASPPPSVTPSTEFTLRDYVVHQRVLQQLLQSQPVWLLDDVLGLQYRARLRLRLSPHPELHFTEDAADGTHCWETDRCSSKGHDAVENGRSDFKALLIDDEYPVVPLTPACGIDLLAEVGEPCGSHVGLRIFPAAACGAAVPAASVSFFIIPASMKASLIPASAWATVLRRLCRPSVLPLCTNDVVGGTKQLKSDAYVLAVPCHVDPLLTSQHDSVTPPATHEGDGGLLPIATPTPSSCSGYASSLAPAEASPAPSPARLIADAMIRRDVEERRQVERLTEALLARTREVKELKERLRQVTTTPFSMSAAARSTTVPTPTADAAGEEVDRPPTIAHASNGLVPALERFSAHLTEISSEDDDDSGGCGDEEGSSGARSAARAERNGFRGDASDAVFVLSDDSARPQAPRSGHVYNLGSLGPMCGDEDALRIYNEIHGGHSSSGSTGNRSSASHMSSATSVSMQQPAA</sequence>
<dbReference type="VEuPathDB" id="TriTrypDB:LtaPh_0410200"/>
<dbReference type="AlphaFoldDB" id="A0A640K8I3"/>
<evidence type="ECO:0000313" key="2">
    <source>
        <dbReference type="EMBL" id="GET85712.1"/>
    </source>
</evidence>
<keyword evidence="3" id="KW-1185">Reference proteome</keyword>
<dbReference type="Proteomes" id="UP000419144">
    <property type="component" value="Unassembled WGS sequence"/>
</dbReference>
<accession>A0A640K8I3</accession>
<feature type="compositionally biased region" description="Polar residues" evidence="1">
    <location>
        <begin position="312"/>
        <end position="322"/>
    </location>
</feature>
<proteinExistence type="predicted"/>
<name>A0A640K8I3_LEITA</name>
<protein>
    <submittedName>
        <fullName evidence="2">Uncharacterized protein</fullName>
    </submittedName>
</protein>